<evidence type="ECO:0000313" key="3">
    <source>
        <dbReference type="Proteomes" id="UP000308528"/>
    </source>
</evidence>
<dbReference type="OrthoDB" id="1492718at2"/>
<evidence type="ECO:0000313" key="2">
    <source>
        <dbReference type="EMBL" id="THH39386.1"/>
    </source>
</evidence>
<protein>
    <recommendedName>
        <fullName evidence="4">PH domain-containing protein</fullName>
    </recommendedName>
</protein>
<keyword evidence="1" id="KW-0812">Transmembrane</keyword>
<evidence type="ECO:0000256" key="1">
    <source>
        <dbReference type="SAM" id="Phobius"/>
    </source>
</evidence>
<dbReference type="Proteomes" id="UP000308528">
    <property type="component" value="Unassembled WGS sequence"/>
</dbReference>
<comment type="caution">
    <text evidence="2">The sequence shown here is derived from an EMBL/GenBank/DDBJ whole genome shotgun (WGS) entry which is preliminary data.</text>
</comment>
<dbReference type="EMBL" id="SRSF01000004">
    <property type="protein sequence ID" value="THH39386.1"/>
    <property type="molecule type" value="Genomic_DNA"/>
</dbReference>
<accession>A0A4S4NI32</accession>
<dbReference type="AlphaFoldDB" id="A0A4S4NI32"/>
<organism evidence="2 3">
    <name type="scientific">Neolewinella litorea</name>
    <dbReference type="NCBI Taxonomy" id="2562452"/>
    <lineage>
        <taxon>Bacteria</taxon>
        <taxon>Pseudomonadati</taxon>
        <taxon>Bacteroidota</taxon>
        <taxon>Saprospiria</taxon>
        <taxon>Saprospirales</taxon>
        <taxon>Lewinellaceae</taxon>
        <taxon>Neolewinella</taxon>
    </lineage>
</organism>
<dbReference type="RefSeq" id="WP_136459519.1">
    <property type="nucleotide sequence ID" value="NZ_SRSF01000004.1"/>
</dbReference>
<proteinExistence type="predicted"/>
<gene>
    <name evidence="2" type="ORF">E4021_11575</name>
</gene>
<name>A0A4S4NI32_9BACT</name>
<reference evidence="2 3" key="1">
    <citation type="submission" date="2019-04" db="EMBL/GenBank/DDBJ databases">
        <title>Lewinella litorea sp. nov., isolated from a marine sand.</title>
        <authorList>
            <person name="Yoon J.-H."/>
        </authorList>
    </citation>
    <scope>NUCLEOTIDE SEQUENCE [LARGE SCALE GENOMIC DNA]</scope>
    <source>
        <strain evidence="2 3">HSMS-39</strain>
    </source>
</reference>
<feature type="transmembrane region" description="Helical" evidence="1">
    <location>
        <begin position="42"/>
        <end position="65"/>
    </location>
</feature>
<feature type="transmembrane region" description="Helical" evidence="1">
    <location>
        <begin position="12"/>
        <end position="30"/>
    </location>
</feature>
<evidence type="ECO:0008006" key="4">
    <source>
        <dbReference type="Google" id="ProtNLM"/>
    </source>
</evidence>
<keyword evidence="1" id="KW-1133">Transmembrane helix</keyword>
<keyword evidence="3" id="KW-1185">Reference proteome</keyword>
<sequence length="163" mass="18423">MSEFTYRPDAALRAILLELAVIALFSWIVWDSDEGLGDFLAIFPGFACLLLIVRFGYLFNNCLVLQGGALTLRRSIGPNQRVPFSGIRRYRIGEFRGQVAHRYRQMVIFHDGGKLTVNVSDLEDEAGFIRALEARLDGRATRLADPDDGNLSFLERVADRIMR</sequence>
<keyword evidence="1" id="KW-0472">Membrane</keyword>